<gene>
    <name evidence="1" type="ORF">METZ01_LOCUS380051</name>
</gene>
<dbReference type="InterPro" id="IPR027589">
    <property type="entry name" value="Choice_anch_B"/>
</dbReference>
<dbReference type="Pfam" id="PF08309">
    <property type="entry name" value="LVIVD"/>
    <property type="match status" value="2"/>
</dbReference>
<sequence>GFSFGSTVAIGVGVAVVGAPGADGGRGRAAAFTRPESGRWSTGDWLSLTRGLPMITGEEVRCTDGLADRFACRAVDLLSFLPLGELGIAPGGTGPTSGVTDVWGWTDPETRHEYALIGRIGGAAVVDITDPSAPFYVGLLAVENGTAQDIKVYADHAFFIGAGNTGMPVFDLRRLRGARELPVNLQADARYDGIASAHNLVIDTQSGFAYPVGATGGGDTCGGGLHMIDIRDPVSPTFSGCYTDTEGLIWAGRTHDAQCVEYRGPDQDFRGRQVCFASNETALRIVDVTEKDRPVPV</sequence>
<name>A0A382TZR7_9ZZZZ</name>
<dbReference type="GO" id="GO:0005576">
    <property type="term" value="C:extracellular region"/>
    <property type="evidence" value="ECO:0007669"/>
    <property type="project" value="TreeGrafter"/>
</dbReference>
<feature type="non-terminal residue" evidence="1">
    <location>
        <position position="1"/>
    </location>
</feature>
<proteinExistence type="predicted"/>
<protein>
    <submittedName>
        <fullName evidence="1">Uncharacterized protein</fullName>
    </submittedName>
</protein>
<reference evidence="1" key="1">
    <citation type="submission" date="2018-05" db="EMBL/GenBank/DDBJ databases">
        <authorList>
            <person name="Lanie J.A."/>
            <person name="Ng W.-L."/>
            <person name="Kazmierczak K.M."/>
            <person name="Andrzejewski T.M."/>
            <person name="Davidsen T.M."/>
            <person name="Wayne K.J."/>
            <person name="Tettelin H."/>
            <person name="Glass J.I."/>
            <person name="Rusch D."/>
            <person name="Podicherti R."/>
            <person name="Tsui H.-C.T."/>
            <person name="Winkler M.E."/>
        </authorList>
    </citation>
    <scope>NUCLEOTIDE SEQUENCE</scope>
</reference>
<dbReference type="InterPro" id="IPR013211">
    <property type="entry name" value="LVIVD"/>
</dbReference>
<dbReference type="PANTHER" id="PTHR38787">
    <property type="entry name" value="REGULATORY P DOMAIN-CONTAINING PROTEIN"/>
    <property type="match status" value="1"/>
</dbReference>
<organism evidence="1">
    <name type="scientific">marine metagenome</name>
    <dbReference type="NCBI Taxonomy" id="408172"/>
    <lineage>
        <taxon>unclassified sequences</taxon>
        <taxon>metagenomes</taxon>
        <taxon>ecological metagenomes</taxon>
    </lineage>
</organism>
<dbReference type="PANTHER" id="PTHR38787:SF3">
    <property type="entry name" value="REGULATORY P DOMAIN-CONTAINING PROTEIN"/>
    <property type="match status" value="1"/>
</dbReference>
<dbReference type="EMBL" id="UINC01140197">
    <property type="protein sequence ID" value="SVD27197.1"/>
    <property type="molecule type" value="Genomic_DNA"/>
</dbReference>
<feature type="non-terminal residue" evidence="1">
    <location>
        <position position="297"/>
    </location>
</feature>
<dbReference type="AlphaFoldDB" id="A0A382TZR7"/>
<dbReference type="NCBIfam" id="TIGR04312">
    <property type="entry name" value="choice_anch_B"/>
    <property type="match status" value="1"/>
</dbReference>
<evidence type="ECO:0000313" key="1">
    <source>
        <dbReference type="EMBL" id="SVD27197.1"/>
    </source>
</evidence>
<accession>A0A382TZR7</accession>